<keyword evidence="7 11" id="KW-0676">Redox-active center</keyword>
<dbReference type="InterPro" id="IPR046952">
    <property type="entry name" value="GSHR/TRXR-like"/>
</dbReference>
<evidence type="ECO:0000259" key="15">
    <source>
        <dbReference type="Pfam" id="PF07992"/>
    </source>
</evidence>
<keyword evidence="6" id="KW-1015">Disulfide bond</keyword>
<keyword evidence="4 9" id="KW-0274">FAD</keyword>
<keyword evidence="9" id="KW-0520">NAD</keyword>
<dbReference type="NCBIfam" id="TIGR01421">
    <property type="entry name" value="gluta_reduc_1"/>
    <property type="match status" value="1"/>
</dbReference>
<comment type="subunit">
    <text evidence="2">Homodimer.</text>
</comment>
<keyword evidence="5 11" id="KW-0560">Oxidoreductase</keyword>
<evidence type="ECO:0000256" key="13">
    <source>
        <dbReference type="SAM" id="MobiDB-lite"/>
    </source>
</evidence>
<dbReference type="InterPro" id="IPR023753">
    <property type="entry name" value="FAD/NAD-binding_dom"/>
</dbReference>
<keyword evidence="9" id="KW-0547">Nucleotide-binding</keyword>
<comment type="similarity">
    <text evidence="1 11">Belongs to the class-I pyridine nucleotide-disulfide oxidoreductase family.</text>
</comment>
<evidence type="ECO:0000256" key="5">
    <source>
        <dbReference type="ARBA" id="ARBA00023002"/>
    </source>
</evidence>
<dbReference type="FunFam" id="3.50.50.60:FF:000235">
    <property type="entry name" value="Glutathione reductase"/>
    <property type="match status" value="1"/>
</dbReference>
<name>A0ABD3QK68_9STRA</name>
<dbReference type="PRINTS" id="PR00368">
    <property type="entry name" value="FADPNR"/>
</dbReference>
<dbReference type="Pfam" id="PF07992">
    <property type="entry name" value="Pyr_redox_2"/>
    <property type="match status" value="1"/>
</dbReference>
<evidence type="ECO:0000256" key="6">
    <source>
        <dbReference type="ARBA" id="ARBA00023157"/>
    </source>
</evidence>
<dbReference type="InterPro" id="IPR012999">
    <property type="entry name" value="Pyr_OxRdtase_I_AS"/>
</dbReference>
<dbReference type="PANTHER" id="PTHR42737">
    <property type="entry name" value="GLUTATHIONE REDUCTASE"/>
    <property type="match status" value="1"/>
</dbReference>
<comment type="catalytic activity">
    <reaction evidence="12">
        <text>2 glutathione + NADP(+) = glutathione disulfide + NADPH + H(+)</text>
        <dbReference type="Rhea" id="RHEA:11740"/>
        <dbReference type="ChEBI" id="CHEBI:15378"/>
        <dbReference type="ChEBI" id="CHEBI:57783"/>
        <dbReference type="ChEBI" id="CHEBI:57925"/>
        <dbReference type="ChEBI" id="CHEBI:58297"/>
        <dbReference type="ChEBI" id="CHEBI:58349"/>
        <dbReference type="EC" id="1.8.1.7"/>
    </reaction>
</comment>
<dbReference type="GO" id="GO:0005737">
    <property type="term" value="C:cytoplasm"/>
    <property type="evidence" value="ECO:0007669"/>
    <property type="project" value="UniProtKB-SubCell"/>
</dbReference>
<evidence type="ECO:0000256" key="3">
    <source>
        <dbReference type="ARBA" id="ARBA00022630"/>
    </source>
</evidence>
<comment type="cofactor">
    <cofactor evidence="9">
        <name>FAD</name>
        <dbReference type="ChEBI" id="CHEBI:57692"/>
    </cofactor>
    <text evidence="9">Binds 1 FAD per subunit.</text>
</comment>
<dbReference type="AlphaFoldDB" id="A0ABD3QK68"/>
<feature type="active site" description="Proton acceptor" evidence="8">
    <location>
        <position position="506"/>
    </location>
</feature>
<evidence type="ECO:0000313" key="17">
    <source>
        <dbReference type="Proteomes" id="UP001530400"/>
    </source>
</evidence>
<dbReference type="InterPro" id="IPR036188">
    <property type="entry name" value="FAD/NAD-bd_sf"/>
</dbReference>
<feature type="disulfide bond" description="Redox-active" evidence="10">
    <location>
        <begin position="81"/>
        <end position="86"/>
    </location>
</feature>
<keyword evidence="12" id="KW-0963">Cytoplasm</keyword>
<feature type="domain" description="FAD/NAD(P)-binding" evidence="15">
    <location>
        <begin position="44"/>
        <end position="379"/>
    </location>
</feature>
<keyword evidence="3 11" id="KW-0285">Flavoprotein</keyword>
<dbReference type="Pfam" id="PF02852">
    <property type="entry name" value="Pyr_redox_dim"/>
    <property type="match status" value="1"/>
</dbReference>
<dbReference type="NCBIfam" id="NF004776">
    <property type="entry name" value="PRK06116.1"/>
    <property type="match status" value="1"/>
</dbReference>
<dbReference type="PANTHER" id="PTHR42737:SF2">
    <property type="entry name" value="GLUTATHIONE REDUCTASE"/>
    <property type="match status" value="1"/>
</dbReference>
<feature type="domain" description="Pyridine nucleotide-disulphide oxidoreductase dimerisation" evidence="14">
    <location>
        <begin position="402"/>
        <end position="516"/>
    </location>
</feature>
<dbReference type="SUPFAM" id="SSF51905">
    <property type="entry name" value="FAD/NAD(P)-binding domain"/>
    <property type="match status" value="1"/>
</dbReference>
<dbReference type="PRINTS" id="PR00411">
    <property type="entry name" value="PNDRDTASEI"/>
</dbReference>
<feature type="binding site" evidence="9">
    <location>
        <begin position="220"/>
        <end position="227"/>
    </location>
    <ligand>
        <name>NAD(+)</name>
        <dbReference type="ChEBI" id="CHEBI:57540"/>
    </ligand>
</feature>
<evidence type="ECO:0000256" key="4">
    <source>
        <dbReference type="ARBA" id="ARBA00022827"/>
    </source>
</evidence>
<dbReference type="PIRSF" id="PIRSF000350">
    <property type="entry name" value="Mercury_reductase_MerA"/>
    <property type="match status" value="1"/>
</dbReference>
<dbReference type="EMBL" id="JALLPJ020000156">
    <property type="protein sequence ID" value="KAL3800569.1"/>
    <property type="molecule type" value="Genomic_DNA"/>
</dbReference>
<evidence type="ECO:0000256" key="10">
    <source>
        <dbReference type="PIRSR" id="PIRSR000350-4"/>
    </source>
</evidence>
<keyword evidence="17" id="KW-1185">Reference proteome</keyword>
<keyword evidence="12" id="KW-0521">NADP</keyword>
<evidence type="ECO:0000256" key="2">
    <source>
        <dbReference type="ARBA" id="ARBA00011738"/>
    </source>
</evidence>
<evidence type="ECO:0000256" key="9">
    <source>
        <dbReference type="PIRSR" id="PIRSR000350-3"/>
    </source>
</evidence>
<feature type="binding site" evidence="9">
    <location>
        <position position="155"/>
    </location>
    <ligand>
        <name>FAD</name>
        <dbReference type="ChEBI" id="CHEBI:57692"/>
    </ligand>
</feature>
<dbReference type="GO" id="GO:0004362">
    <property type="term" value="F:glutathione-disulfide reductase (NADPH) activity"/>
    <property type="evidence" value="ECO:0007669"/>
    <property type="project" value="UniProtKB-EC"/>
</dbReference>
<gene>
    <name evidence="16" type="ORF">ACHAWO_009813</name>
</gene>
<feature type="binding site" evidence="9">
    <location>
        <position position="310"/>
    </location>
    <ligand>
        <name>NAD(+)</name>
        <dbReference type="ChEBI" id="CHEBI:57540"/>
    </ligand>
</feature>
<comment type="caution">
    <text evidence="16">The sequence shown here is derived from an EMBL/GenBank/DDBJ whole genome shotgun (WGS) entry which is preliminary data.</text>
</comment>
<evidence type="ECO:0000256" key="8">
    <source>
        <dbReference type="PIRSR" id="PIRSR000350-2"/>
    </source>
</evidence>
<evidence type="ECO:0000256" key="7">
    <source>
        <dbReference type="ARBA" id="ARBA00023284"/>
    </source>
</evidence>
<feature type="binding site" evidence="9">
    <location>
        <position position="364"/>
    </location>
    <ligand>
        <name>FAD</name>
        <dbReference type="ChEBI" id="CHEBI:57692"/>
    </ligand>
</feature>
<dbReference type="InterPro" id="IPR016156">
    <property type="entry name" value="FAD/NAD-linked_Rdtase_dimer_sf"/>
</dbReference>
<comment type="function">
    <text evidence="12">Catalyzes the reduction of glutathione disulfide (GSSG) to reduced glutathione (GSH). Constitutes the major mechanism to maintain a high GSH:GSSG ratio in the cytosol.</text>
</comment>
<dbReference type="InterPro" id="IPR006322">
    <property type="entry name" value="Glutathione_Rdtase_euk/bac"/>
</dbReference>
<accession>A0ABD3QK68</accession>
<feature type="compositionally biased region" description="Basic and acidic residues" evidence="13">
    <location>
        <begin position="1"/>
        <end position="17"/>
    </location>
</feature>
<dbReference type="Proteomes" id="UP001530400">
    <property type="component" value="Unassembled WGS sequence"/>
</dbReference>
<reference evidence="16 17" key="1">
    <citation type="submission" date="2024-10" db="EMBL/GenBank/DDBJ databases">
        <title>Updated reference genomes for cyclostephanoid diatoms.</title>
        <authorList>
            <person name="Roberts W.R."/>
            <person name="Alverson A.J."/>
        </authorList>
    </citation>
    <scope>NUCLEOTIDE SEQUENCE [LARGE SCALE GENOMIC DNA]</scope>
    <source>
        <strain evidence="16 17">AJA010-31</strain>
    </source>
</reference>
<dbReference type="FunFam" id="3.30.390.30:FF:000003">
    <property type="entry name" value="Glutathione reductase"/>
    <property type="match status" value="1"/>
</dbReference>
<dbReference type="Gene3D" id="3.50.50.60">
    <property type="entry name" value="FAD/NAD(P)-binding domain"/>
    <property type="match status" value="2"/>
</dbReference>
<proteinExistence type="inferred from homology"/>
<dbReference type="InterPro" id="IPR001100">
    <property type="entry name" value="Pyr_nuc-diS_OxRdtase"/>
</dbReference>
<comment type="subcellular location">
    <subcellularLocation>
        <location evidence="12">Cytoplasm</location>
    </subcellularLocation>
</comment>
<protein>
    <recommendedName>
        <fullName evidence="12">Glutathione reductase</fullName>
        <ecNumber evidence="12">1.8.1.7</ecNumber>
    </recommendedName>
</protein>
<feature type="region of interest" description="Disordered" evidence="13">
    <location>
        <begin position="1"/>
        <end position="36"/>
    </location>
</feature>
<evidence type="ECO:0000259" key="14">
    <source>
        <dbReference type="Pfam" id="PF02852"/>
    </source>
</evidence>
<dbReference type="Gene3D" id="3.30.390.30">
    <property type="match status" value="1"/>
</dbReference>
<feature type="binding site" evidence="9">
    <location>
        <position position="90"/>
    </location>
    <ligand>
        <name>FAD</name>
        <dbReference type="ChEBI" id="CHEBI:57692"/>
    </ligand>
</feature>
<organism evidence="16 17">
    <name type="scientific">Cyclotella atomus</name>
    <dbReference type="NCBI Taxonomy" id="382360"/>
    <lineage>
        <taxon>Eukaryota</taxon>
        <taxon>Sar</taxon>
        <taxon>Stramenopiles</taxon>
        <taxon>Ochrophyta</taxon>
        <taxon>Bacillariophyta</taxon>
        <taxon>Coscinodiscophyceae</taxon>
        <taxon>Thalassiosirophycidae</taxon>
        <taxon>Stephanodiscales</taxon>
        <taxon>Stephanodiscaceae</taxon>
        <taxon>Cyclotella</taxon>
    </lineage>
</organism>
<dbReference type="InterPro" id="IPR004099">
    <property type="entry name" value="Pyr_nucl-diS_OxRdtase_dimer"/>
</dbReference>
<dbReference type="PROSITE" id="PS00076">
    <property type="entry name" value="PYRIDINE_REDOX_1"/>
    <property type="match status" value="1"/>
</dbReference>
<dbReference type="SUPFAM" id="SSF55424">
    <property type="entry name" value="FAD/NAD-linked reductases, dimerisation (C-terminal) domain"/>
    <property type="match status" value="1"/>
</dbReference>
<sequence length="544" mass="58263">MTQSRKDQKIQIEHSRTSPELSDGLHVSSHKTKTTNNTAMTNTYDLIVIGGGSGGIACAKRSASYSKSVLCIERARLGGTCVNVGCVPKKVMWSAASIADMVKHDMKHYGFEGGDGVKLDFGLLKKRRDGYVKRLNGIYENGFKSAGVEHVFGDGTFVDKNTVEVTGADGVKTRFTGEKIVIATGGRPHFPPGDGVEEHCISSDGFFDLEELPKVAVVVGAGYIAVELAGVLNSLGTETHLVVRKGKALREFDPMISDGLDAEMLKAGITIHRHTNGVAKVVPDQTGKKNVTLHSGDVVYGADVVLMAAGRVPNTEDLCADCEWAPNTEDLHLECCGVKVTNRKYIIADEFQNTNVENIYALGDVCGKVELTPMAIAAGRRLADRLFGKEEHKASKVSYELVPTVVFSHPTIGTCGMSEPQAVAKYGEQNVKVYTSKFANLFYGIFDMEPDQKPKTLMKVICAGLDEKVVGIHVLGMGADEMMQGFGVAMKMGCTKADLDSCVAIHPTAAEELVTMGVWGTSAQETGAKVSPLNGAAPPEPKLS</sequence>
<evidence type="ECO:0000256" key="12">
    <source>
        <dbReference type="RuleBase" id="RU365016"/>
    </source>
</evidence>
<evidence type="ECO:0000313" key="16">
    <source>
        <dbReference type="EMBL" id="KAL3800569.1"/>
    </source>
</evidence>
<dbReference type="EC" id="1.8.1.7" evidence="12"/>
<evidence type="ECO:0000256" key="1">
    <source>
        <dbReference type="ARBA" id="ARBA00007532"/>
    </source>
</evidence>
<evidence type="ECO:0000256" key="11">
    <source>
        <dbReference type="RuleBase" id="RU003691"/>
    </source>
</evidence>